<feature type="non-terminal residue" evidence="1">
    <location>
        <position position="1"/>
    </location>
</feature>
<organism evidence="1 2">
    <name type="scientific">Nephila pilipes</name>
    <name type="common">Giant wood spider</name>
    <name type="synonym">Nephila maculata</name>
    <dbReference type="NCBI Taxonomy" id="299642"/>
    <lineage>
        <taxon>Eukaryota</taxon>
        <taxon>Metazoa</taxon>
        <taxon>Ecdysozoa</taxon>
        <taxon>Arthropoda</taxon>
        <taxon>Chelicerata</taxon>
        <taxon>Arachnida</taxon>
        <taxon>Araneae</taxon>
        <taxon>Araneomorphae</taxon>
        <taxon>Entelegynae</taxon>
        <taxon>Araneoidea</taxon>
        <taxon>Nephilidae</taxon>
        <taxon>Nephila</taxon>
    </lineage>
</organism>
<comment type="caution">
    <text evidence="1">The sequence shown here is derived from an EMBL/GenBank/DDBJ whole genome shotgun (WGS) entry which is preliminary data.</text>
</comment>
<dbReference type="EMBL" id="BMAW01017156">
    <property type="protein sequence ID" value="GFT52320.1"/>
    <property type="molecule type" value="Genomic_DNA"/>
</dbReference>
<protein>
    <submittedName>
        <fullName evidence="1">Uncharacterized protein</fullName>
    </submittedName>
</protein>
<name>A0A8X6P7E0_NEPPI</name>
<reference evidence="1" key="1">
    <citation type="submission" date="2020-08" db="EMBL/GenBank/DDBJ databases">
        <title>Multicomponent nature underlies the extraordinary mechanical properties of spider dragline silk.</title>
        <authorList>
            <person name="Kono N."/>
            <person name="Nakamura H."/>
            <person name="Mori M."/>
            <person name="Yoshida Y."/>
            <person name="Ohtoshi R."/>
            <person name="Malay A.D."/>
            <person name="Moran D.A.P."/>
            <person name="Tomita M."/>
            <person name="Numata K."/>
            <person name="Arakawa K."/>
        </authorList>
    </citation>
    <scope>NUCLEOTIDE SEQUENCE</scope>
</reference>
<dbReference type="Proteomes" id="UP000887013">
    <property type="component" value="Unassembled WGS sequence"/>
</dbReference>
<proteinExistence type="predicted"/>
<accession>A0A8X6P7E0</accession>
<gene>
    <name evidence="1" type="ORF">NPIL_335351</name>
</gene>
<dbReference type="AlphaFoldDB" id="A0A8X6P7E0"/>
<sequence>EGLLFRHGGTVCHSPGSAIGGNDPSLHNQKAGRRNFSRISGQIGDDNSTHRGNTWI</sequence>
<evidence type="ECO:0000313" key="1">
    <source>
        <dbReference type="EMBL" id="GFT52320.1"/>
    </source>
</evidence>
<keyword evidence="2" id="KW-1185">Reference proteome</keyword>
<evidence type="ECO:0000313" key="2">
    <source>
        <dbReference type="Proteomes" id="UP000887013"/>
    </source>
</evidence>